<proteinExistence type="predicted"/>
<dbReference type="Proteomes" id="UP001066276">
    <property type="component" value="Chromosome 6"/>
</dbReference>
<reference evidence="1" key="1">
    <citation type="journal article" date="2022" name="bioRxiv">
        <title>Sequencing and chromosome-scale assembly of the giantPleurodeles waltlgenome.</title>
        <authorList>
            <person name="Brown T."/>
            <person name="Elewa A."/>
            <person name="Iarovenko S."/>
            <person name="Subramanian E."/>
            <person name="Araus A.J."/>
            <person name="Petzold A."/>
            <person name="Susuki M."/>
            <person name="Suzuki K.-i.T."/>
            <person name="Hayashi T."/>
            <person name="Toyoda A."/>
            <person name="Oliveira C."/>
            <person name="Osipova E."/>
            <person name="Leigh N.D."/>
            <person name="Simon A."/>
            <person name="Yun M.H."/>
        </authorList>
    </citation>
    <scope>NUCLEOTIDE SEQUENCE</scope>
    <source>
        <strain evidence="1">20211129_DDA</strain>
        <tissue evidence="1">Liver</tissue>
    </source>
</reference>
<name>A0AAV7QPI7_PLEWA</name>
<sequence>MAMPPPVLLVRSGRATLYPFGKAMAMSGAEESFHQVSVRKATSGEVESSRSQTSMACLRAEQVLRSMHRRWLVLILGGMWALLQVKLKLWQEKGPCVLFGEAWKQVVSRLVLSARRVSAL</sequence>
<dbReference type="EMBL" id="JANPWB010000010">
    <property type="protein sequence ID" value="KAJ1142379.1"/>
    <property type="molecule type" value="Genomic_DNA"/>
</dbReference>
<evidence type="ECO:0000313" key="2">
    <source>
        <dbReference type="Proteomes" id="UP001066276"/>
    </source>
</evidence>
<organism evidence="1 2">
    <name type="scientific">Pleurodeles waltl</name>
    <name type="common">Iberian ribbed newt</name>
    <dbReference type="NCBI Taxonomy" id="8319"/>
    <lineage>
        <taxon>Eukaryota</taxon>
        <taxon>Metazoa</taxon>
        <taxon>Chordata</taxon>
        <taxon>Craniata</taxon>
        <taxon>Vertebrata</taxon>
        <taxon>Euteleostomi</taxon>
        <taxon>Amphibia</taxon>
        <taxon>Batrachia</taxon>
        <taxon>Caudata</taxon>
        <taxon>Salamandroidea</taxon>
        <taxon>Salamandridae</taxon>
        <taxon>Pleurodelinae</taxon>
        <taxon>Pleurodeles</taxon>
    </lineage>
</organism>
<dbReference type="AlphaFoldDB" id="A0AAV7QPI7"/>
<protein>
    <submittedName>
        <fullName evidence="1">Uncharacterized protein</fullName>
    </submittedName>
</protein>
<comment type="caution">
    <text evidence="1">The sequence shown here is derived from an EMBL/GenBank/DDBJ whole genome shotgun (WGS) entry which is preliminary data.</text>
</comment>
<evidence type="ECO:0000313" key="1">
    <source>
        <dbReference type="EMBL" id="KAJ1142379.1"/>
    </source>
</evidence>
<accession>A0AAV7QPI7</accession>
<gene>
    <name evidence="1" type="ORF">NDU88_008705</name>
</gene>
<keyword evidence="2" id="KW-1185">Reference proteome</keyword>